<accession>R0KN66</accession>
<dbReference type="InterPro" id="IPR013108">
    <property type="entry name" value="Amidohydro_3"/>
</dbReference>
<dbReference type="OrthoDB" id="194468at2759"/>
<dbReference type="Gene3D" id="3.20.20.140">
    <property type="entry name" value="Metal-dependent hydrolases"/>
    <property type="match status" value="1"/>
</dbReference>
<dbReference type="AlphaFoldDB" id="R0KN66"/>
<proteinExistence type="predicted"/>
<dbReference type="Gene3D" id="2.30.40.10">
    <property type="entry name" value="Urease, subunit C, domain 1"/>
    <property type="match status" value="1"/>
</dbReference>
<dbReference type="SUPFAM" id="SSF51338">
    <property type="entry name" value="Composite domain of metallo-dependent hydrolases"/>
    <property type="match status" value="1"/>
</dbReference>
<evidence type="ECO:0000259" key="1">
    <source>
        <dbReference type="Pfam" id="PF07969"/>
    </source>
</evidence>
<dbReference type="STRING" id="671987.R0KN66"/>
<dbReference type="GeneID" id="19404222"/>
<dbReference type="HOGENOM" id="CLU_009942_6_2_1"/>
<sequence>MNPPDFFSSKGPENSVAFIDGRVYTMNQAQPWAEAFIVNSKGVFEAVGSNAEIKAIAKKRRLIQYQLKSKFVMPGIHDAHTHLPCGSMQRLGEAHIGFNSSSNNMAHDLEHAGCACAYSNVMGDWIIGNFYSSENFPDGIPDRKYLDEKYPDVPVMVREVSCHRVLLNTTGLKRVGLNRDSQAPHGGSLPRRPDGELTGEVIEGAIGMVFLALPRTLLGYVKTALEFAISECHRYGITSVQEASANTLYLHAVKELESENRLPLDISTHIVCAPEGPALEPRERLAALLNVAEAFESEHVHSDFVKLFLDGAPLPPNSTQSDLDENGKPDETHLNLTFNELLDYLVQYDAKGMTCKVHVAGEGSVRRALEVMEELRKRNPNGPQHELAHCNAVHPDDIARFAPARLTAEMSPAIWHFPIAATTPKLFKWPFNEMLATGAKLTIGSDWILTLNPSLFDALAHLVERIQGPNMPKPDKKAAGELLCRIITMGGAEAVGRSHIQGSIEVGKKANFIAVDRDLSAGEFAGANVLKTWFEGRQVYSSVAGEMAIA</sequence>
<reference evidence="2 3" key="1">
    <citation type="journal article" date="2012" name="PLoS Pathog.">
        <title>Diverse lifestyles and strategies of plant pathogenesis encoded in the genomes of eighteen Dothideomycetes fungi.</title>
        <authorList>
            <person name="Ohm R.A."/>
            <person name="Feau N."/>
            <person name="Henrissat B."/>
            <person name="Schoch C.L."/>
            <person name="Horwitz B.A."/>
            <person name="Barry K.W."/>
            <person name="Condon B.J."/>
            <person name="Copeland A.C."/>
            <person name="Dhillon B."/>
            <person name="Glaser F."/>
            <person name="Hesse C.N."/>
            <person name="Kosti I."/>
            <person name="LaButti K."/>
            <person name="Lindquist E.A."/>
            <person name="Lucas S."/>
            <person name="Salamov A.A."/>
            <person name="Bradshaw R.E."/>
            <person name="Ciuffetti L."/>
            <person name="Hamelin R.C."/>
            <person name="Kema G.H.J."/>
            <person name="Lawrence C."/>
            <person name="Scott J.A."/>
            <person name="Spatafora J.W."/>
            <person name="Turgeon B.G."/>
            <person name="de Wit P.J.G.M."/>
            <person name="Zhong S."/>
            <person name="Goodwin S.B."/>
            <person name="Grigoriev I.V."/>
        </authorList>
    </citation>
    <scope>NUCLEOTIDE SEQUENCE [LARGE SCALE GENOMIC DNA]</scope>
    <source>
        <strain evidence="3">28A</strain>
    </source>
</reference>
<dbReference type="eggNOG" id="ENOG502S2A5">
    <property type="taxonomic scope" value="Eukaryota"/>
</dbReference>
<dbReference type="SUPFAM" id="SSF51556">
    <property type="entry name" value="Metallo-dependent hydrolases"/>
    <property type="match status" value="1"/>
</dbReference>
<dbReference type="Gene3D" id="3.10.310.70">
    <property type="match status" value="1"/>
</dbReference>
<dbReference type="InterPro" id="IPR032466">
    <property type="entry name" value="Metal_Hydrolase"/>
</dbReference>
<evidence type="ECO:0000313" key="2">
    <source>
        <dbReference type="EMBL" id="EOA90519.1"/>
    </source>
</evidence>
<dbReference type="RefSeq" id="XP_008021917.1">
    <property type="nucleotide sequence ID" value="XM_008023726.1"/>
</dbReference>
<protein>
    <recommendedName>
        <fullName evidence="1">Amidohydrolase 3 domain-containing protein</fullName>
    </recommendedName>
</protein>
<dbReference type="EMBL" id="KB908493">
    <property type="protein sequence ID" value="EOA90519.1"/>
    <property type="molecule type" value="Genomic_DNA"/>
</dbReference>
<name>R0KN66_EXST2</name>
<feature type="domain" description="Amidohydrolase 3" evidence="1">
    <location>
        <begin position="67"/>
        <end position="540"/>
    </location>
</feature>
<organism evidence="2 3">
    <name type="scientific">Exserohilum turcicum (strain 28A)</name>
    <name type="common">Northern leaf blight fungus</name>
    <name type="synonym">Setosphaeria turcica</name>
    <dbReference type="NCBI Taxonomy" id="671987"/>
    <lineage>
        <taxon>Eukaryota</taxon>
        <taxon>Fungi</taxon>
        <taxon>Dikarya</taxon>
        <taxon>Ascomycota</taxon>
        <taxon>Pezizomycotina</taxon>
        <taxon>Dothideomycetes</taxon>
        <taxon>Pleosporomycetidae</taxon>
        <taxon>Pleosporales</taxon>
        <taxon>Pleosporineae</taxon>
        <taxon>Pleosporaceae</taxon>
        <taxon>Exserohilum</taxon>
    </lineage>
</organism>
<dbReference type="InterPro" id="IPR011059">
    <property type="entry name" value="Metal-dep_hydrolase_composite"/>
</dbReference>
<dbReference type="Proteomes" id="UP000016935">
    <property type="component" value="Unassembled WGS sequence"/>
</dbReference>
<gene>
    <name evidence="2" type="ORF">SETTUDRAFT_37154</name>
</gene>
<dbReference type="PANTHER" id="PTHR22642">
    <property type="entry name" value="IMIDAZOLONEPROPIONASE"/>
    <property type="match status" value="1"/>
</dbReference>
<dbReference type="PANTHER" id="PTHR22642:SF2">
    <property type="entry name" value="PROTEIN LONG AFTER FAR-RED 3"/>
    <property type="match status" value="1"/>
</dbReference>
<reference evidence="2 3" key="2">
    <citation type="journal article" date="2013" name="PLoS Genet.">
        <title>Comparative genome structure, secondary metabolite, and effector coding capacity across Cochliobolus pathogens.</title>
        <authorList>
            <person name="Condon B.J."/>
            <person name="Leng Y."/>
            <person name="Wu D."/>
            <person name="Bushley K.E."/>
            <person name="Ohm R.A."/>
            <person name="Otillar R."/>
            <person name="Martin J."/>
            <person name="Schackwitz W."/>
            <person name="Grimwood J."/>
            <person name="MohdZainudin N."/>
            <person name="Xue C."/>
            <person name="Wang R."/>
            <person name="Manning V.A."/>
            <person name="Dhillon B."/>
            <person name="Tu Z.J."/>
            <person name="Steffenson B.J."/>
            <person name="Salamov A."/>
            <person name="Sun H."/>
            <person name="Lowry S."/>
            <person name="LaButti K."/>
            <person name="Han J."/>
            <person name="Copeland A."/>
            <person name="Lindquist E."/>
            <person name="Barry K."/>
            <person name="Schmutz J."/>
            <person name="Baker S.E."/>
            <person name="Ciuffetti L.M."/>
            <person name="Grigoriev I.V."/>
            <person name="Zhong S."/>
            <person name="Turgeon B.G."/>
        </authorList>
    </citation>
    <scope>NUCLEOTIDE SEQUENCE [LARGE SCALE GENOMIC DNA]</scope>
    <source>
        <strain evidence="3">28A</strain>
    </source>
</reference>
<keyword evidence="3" id="KW-1185">Reference proteome</keyword>
<dbReference type="GO" id="GO:0016810">
    <property type="term" value="F:hydrolase activity, acting on carbon-nitrogen (but not peptide) bonds"/>
    <property type="evidence" value="ECO:0007669"/>
    <property type="project" value="InterPro"/>
</dbReference>
<dbReference type="Pfam" id="PF07969">
    <property type="entry name" value="Amidohydro_3"/>
    <property type="match status" value="1"/>
</dbReference>
<evidence type="ECO:0000313" key="3">
    <source>
        <dbReference type="Proteomes" id="UP000016935"/>
    </source>
</evidence>